<dbReference type="Pfam" id="PF03453">
    <property type="entry name" value="MoeA_N"/>
    <property type="match status" value="1"/>
</dbReference>
<dbReference type="GO" id="GO:0005829">
    <property type="term" value="C:cytosol"/>
    <property type="evidence" value="ECO:0007669"/>
    <property type="project" value="TreeGrafter"/>
</dbReference>
<dbReference type="CDD" id="cd00887">
    <property type="entry name" value="MoeA"/>
    <property type="match status" value="1"/>
</dbReference>
<organism evidence="16 17">
    <name type="scientific">Candidatus Thiopontia autotrophica</name>
    <dbReference type="NCBI Taxonomy" id="2841688"/>
    <lineage>
        <taxon>Bacteria</taxon>
        <taxon>Pseudomonadati</taxon>
        <taxon>Pseudomonadota</taxon>
        <taxon>Gammaproteobacteria</taxon>
        <taxon>Candidatus Thiopontia</taxon>
    </lineage>
</organism>
<dbReference type="PANTHER" id="PTHR10192:SF5">
    <property type="entry name" value="GEPHYRIN"/>
    <property type="match status" value="1"/>
</dbReference>
<dbReference type="SMART" id="SM00852">
    <property type="entry name" value="MoCF_biosynth"/>
    <property type="match status" value="1"/>
</dbReference>
<dbReference type="InterPro" id="IPR036688">
    <property type="entry name" value="MoeA_C_domain_IV_sf"/>
</dbReference>
<sequence length="408" mass="44395">MTPKKGLLPVNEALEKIFQEINPTEDIETVEVMTAFGRTLGEEIVSPINVPSYNNSAMDGYAIQGADLPDNGTVTLEVIGSSFAGTPFDGVMQRGQSVRIMTGAKIPDGADTVIMQEKATREDEQVTFSSEDNHTPGENVRMAGEDMRTGETVLHPGKRLGAAELGMIASLGYGEVQVKKRIRVAFFSTGDELCSAGEPLGDGQIYDSNRYTVFSMLRELGVELIDLGIIRDERELIEQAFQDAAAQADVVITSGGVSVGEADFVKETLDRLGEVNFWRIAMKPGKPLAFGKLNNAWFFGLPGNPVSAMVTFLQFVRPALNHLAGKERATPFRIPLRCSNKLKKRPGRLEFQRGILEKGDNGETVVRGAGPQGSHILRSMSIADCFIVLPEENSGVEAGEWVEVEPFL</sequence>
<keyword evidence="7 13" id="KW-0500">Molybdenum</keyword>
<evidence type="ECO:0000256" key="8">
    <source>
        <dbReference type="ARBA" id="ARBA00022679"/>
    </source>
</evidence>
<feature type="region of interest" description="Disordered" evidence="14">
    <location>
        <begin position="120"/>
        <end position="141"/>
    </location>
</feature>
<evidence type="ECO:0000256" key="1">
    <source>
        <dbReference type="ARBA" id="ARBA00001946"/>
    </source>
</evidence>
<gene>
    <name evidence="16" type="primary">moeA</name>
    <name evidence="16" type="ORF">H8D24_01560</name>
</gene>
<dbReference type="FunFam" id="2.170.190.11:FF:000001">
    <property type="entry name" value="Molybdopterin molybdenumtransferase"/>
    <property type="match status" value="1"/>
</dbReference>
<dbReference type="InterPro" id="IPR036135">
    <property type="entry name" value="MoeA_linker/N_sf"/>
</dbReference>
<evidence type="ECO:0000256" key="9">
    <source>
        <dbReference type="ARBA" id="ARBA00022723"/>
    </source>
</evidence>
<dbReference type="Pfam" id="PF03454">
    <property type="entry name" value="MoeA_C"/>
    <property type="match status" value="1"/>
</dbReference>
<dbReference type="SUPFAM" id="SSF63867">
    <property type="entry name" value="MoeA C-terminal domain-like"/>
    <property type="match status" value="1"/>
</dbReference>
<comment type="catalytic activity">
    <reaction evidence="12">
        <text>adenylyl-molybdopterin + molybdate = Mo-molybdopterin + AMP + H(+)</text>
        <dbReference type="Rhea" id="RHEA:35047"/>
        <dbReference type="ChEBI" id="CHEBI:15378"/>
        <dbReference type="ChEBI" id="CHEBI:36264"/>
        <dbReference type="ChEBI" id="CHEBI:62727"/>
        <dbReference type="ChEBI" id="CHEBI:71302"/>
        <dbReference type="ChEBI" id="CHEBI:456215"/>
        <dbReference type="EC" id="2.10.1.1"/>
    </reaction>
</comment>
<keyword evidence="9 13" id="KW-0479">Metal-binding</keyword>
<evidence type="ECO:0000256" key="4">
    <source>
        <dbReference type="ARBA" id="ARBA00010763"/>
    </source>
</evidence>
<dbReference type="SUPFAM" id="SSF53218">
    <property type="entry name" value="Molybdenum cofactor biosynthesis proteins"/>
    <property type="match status" value="1"/>
</dbReference>
<dbReference type="GO" id="GO:0006777">
    <property type="term" value="P:Mo-molybdopterin cofactor biosynthetic process"/>
    <property type="evidence" value="ECO:0007669"/>
    <property type="project" value="UniProtKB-UniRule"/>
</dbReference>
<dbReference type="InterPro" id="IPR036425">
    <property type="entry name" value="MoaB/Mog-like_dom_sf"/>
</dbReference>
<comment type="function">
    <text evidence="2 13">Catalyzes the insertion of molybdate into adenylated molybdopterin with the concomitant release of AMP.</text>
</comment>
<dbReference type="InterPro" id="IPR008284">
    <property type="entry name" value="MoCF_biosynth_CS"/>
</dbReference>
<evidence type="ECO:0000256" key="7">
    <source>
        <dbReference type="ARBA" id="ARBA00022505"/>
    </source>
</evidence>
<dbReference type="InterPro" id="IPR005111">
    <property type="entry name" value="MoeA_C_domain_IV"/>
</dbReference>
<evidence type="ECO:0000256" key="5">
    <source>
        <dbReference type="ARBA" id="ARBA00013269"/>
    </source>
</evidence>
<dbReference type="GO" id="GO:0061599">
    <property type="term" value="F:molybdopterin molybdotransferase activity"/>
    <property type="evidence" value="ECO:0007669"/>
    <property type="project" value="UniProtKB-UniRule"/>
</dbReference>
<dbReference type="PANTHER" id="PTHR10192">
    <property type="entry name" value="MOLYBDOPTERIN BIOSYNTHESIS PROTEIN"/>
    <property type="match status" value="1"/>
</dbReference>
<dbReference type="Gene3D" id="3.40.980.10">
    <property type="entry name" value="MoaB/Mog-like domain"/>
    <property type="match status" value="1"/>
</dbReference>
<dbReference type="Gene3D" id="2.40.340.10">
    <property type="entry name" value="MoeA, C-terminal, domain IV"/>
    <property type="match status" value="1"/>
</dbReference>
<dbReference type="Gene3D" id="2.170.190.11">
    <property type="entry name" value="Molybdopterin biosynthesis moea protein, domain 3"/>
    <property type="match status" value="1"/>
</dbReference>
<keyword evidence="11 13" id="KW-0501">Molybdenum cofactor biosynthesis</keyword>
<evidence type="ECO:0000313" key="17">
    <source>
        <dbReference type="Proteomes" id="UP000654401"/>
    </source>
</evidence>
<dbReference type="FunFam" id="3.40.980.10:FF:000004">
    <property type="entry name" value="Molybdopterin molybdenumtransferase"/>
    <property type="match status" value="1"/>
</dbReference>
<dbReference type="SUPFAM" id="SSF63882">
    <property type="entry name" value="MoeA N-terminal region -like"/>
    <property type="match status" value="1"/>
</dbReference>
<reference evidence="16 17" key="1">
    <citation type="submission" date="2020-08" db="EMBL/GenBank/DDBJ databases">
        <title>Bridging the membrane lipid divide: bacteria of the FCB group superphylum have the potential to synthesize archaeal ether lipids.</title>
        <authorList>
            <person name="Villanueva L."/>
            <person name="Von Meijenfeldt F.A.B."/>
            <person name="Westbye A.B."/>
            <person name="Yadav S."/>
            <person name="Hopmans E.C."/>
            <person name="Dutilh B.E."/>
            <person name="Sinninghe Damste J.S."/>
        </authorList>
    </citation>
    <scope>NUCLEOTIDE SEQUENCE [LARGE SCALE GENOMIC DNA]</scope>
    <source>
        <strain evidence="16">NIOZ-UU100</strain>
    </source>
</reference>
<keyword evidence="8 13" id="KW-0808">Transferase</keyword>
<dbReference type="NCBIfam" id="NF007960">
    <property type="entry name" value="PRK10680.1"/>
    <property type="match status" value="1"/>
</dbReference>
<protein>
    <recommendedName>
        <fullName evidence="6 13">Molybdopterin molybdenumtransferase</fullName>
        <ecNumber evidence="5 13">2.10.1.1</ecNumber>
    </recommendedName>
</protein>
<comment type="similarity">
    <text evidence="4 13">Belongs to the MoeA family.</text>
</comment>
<dbReference type="Gene3D" id="3.90.105.10">
    <property type="entry name" value="Molybdopterin biosynthesis moea protein, domain 2"/>
    <property type="match status" value="1"/>
</dbReference>
<dbReference type="PROSITE" id="PS01079">
    <property type="entry name" value="MOCF_BIOSYNTHESIS_2"/>
    <property type="match status" value="1"/>
</dbReference>
<evidence type="ECO:0000256" key="3">
    <source>
        <dbReference type="ARBA" id="ARBA00005046"/>
    </source>
</evidence>
<dbReference type="UniPathway" id="UPA00344"/>
<dbReference type="Pfam" id="PF00994">
    <property type="entry name" value="MoCF_biosynth"/>
    <property type="match status" value="1"/>
</dbReference>
<dbReference type="FunFam" id="2.40.340.10:FF:000003">
    <property type="entry name" value="Molybdopterin molybdenumtransferase"/>
    <property type="match status" value="1"/>
</dbReference>
<dbReference type="GO" id="GO:0046872">
    <property type="term" value="F:metal ion binding"/>
    <property type="evidence" value="ECO:0007669"/>
    <property type="project" value="UniProtKB-UniRule"/>
</dbReference>
<dbReference type="EMBL" id="JACNFK010000015">
    <property type="protein sequence ID" value="MBC8519083.1"/>
    <property type="molecule type" value="Genomic_DNA"/>
</dbReference>
<evidence type="ECO:0000256" key="14">
    <source>
        <dbReference type="SAM" id="MobiDB-lite"/>
    </source>
</evidence>
<dbReference type="AlphaFoldDB" id="A0A8J6NYE9"/>
<dbReference type="InterPro" id="IPR038987">
    <property type="entry name" value="MoeA-like"/>
</dbReference>
<evidence type="ECO:0000256" key="6">
    <source>
        <dbReference type="ARBA" id="ARBA00021108"/>
    </source>
</evidence>
<evidence type="ECO:0000256" key="12">
    <source>
        <dbReference type="ARBA" id="ARBA00047317"/>
    </source>
</evidence>
<dbReference type="NCBIfam" id="NF045515">
    <property type="entry name" value="Glp_gephyrin"/>
    <property type="match status" value="1"/>
</dbReference>
<comment type="cofactor">
    <cofactor evidence="1 13">
        <name>Mg(2+)</name>
        <dbReference type="ChEBI" id="CHEBI:18420"/>
    </cofactor>
</comment>
<evidence type="ECO:0000256" key="13">
    <source>
        <dbReference type="RuleBase" id="RU365090"/>
    </source>
</evidence>
<comment type="caution">
    <text evidence="16">The sequence shown here is derived from an EMBL/GenBank/DDBJ whole genome shotgun (WGS) entry which is preliminary data.</text>
</comment>
<evidence type="ECO:0000256" key="10">
    <source>
        <dbReference type="ARBA" id="ARBA00022842"/>
    </source>
</evidence>
<keyword evidence="10 13" id="KW-0460">Magnesium</keyword>
<accession>A0A8J6NYE9</accession>
<evidence type="ECO:0000259" key="15">
    <source>
        <dbReference type="SMART" id="SM00852"/>
    </source>
</evidence>
<feature type="domain" description="MoaB/Mog" evidence="15">
    <location>
        <begin position="185"/>
        <end position="322"/>
    </location>
</feature>
<evidence type="ECO:0000256" key="11">
    <source>
        <dbReference type="ARBA" id="ARBA00023150"/>
    </source>
</evidence>
<evidence type="ECO:0000313" key="16">
    <source>
        <dbReference type="EMBL" id="MBC8519083.1"/>
    </source>
</evidence>
<dbReference type="Proteomes" id="UP000654401">
    <property type="component" value="Unassembled WGS sequence"/>
</dbReference>
<comment type="pathway">
    <text evidence="3 13">Cofactor biosynthesis; molybdopterin biosynthesis.</text>
</comment>
<name>A0A8J6NYE9_9GAMM</name>
<dbReference type="EC" id="2.10.1.1" evidence="5 13"/>
<evidence type="ECO:0000256" key="2">
    <source>
        <dbReference type="ARBA" id="ARBA00002901"/>
    </source>
</evidence>
<dbReference type="InterPro" id="IPR005110">
    <property type="entry name" value="MoeA_linker/N"/>
</dbReference>
<proteinExistence type="inferred from homology"/>
<dbReference type="NCBIfam" id="TIGR00177">
    <property type="entry name" value="molyb_syn"/>
    <property type="match status" value="1"/>
</dbReference>
<dbReference type="InterPro" id="IPR001453">
    <property type="entry name" value="MoaB/Mog_dom"/>
</dbReference>